<keyword evidence="1" id="KW-0732">Signal</keyword>
<evidence type="ECO:0000256" key="1">
    <source>
        <dbReference type="SAM" id="SignalP"/>
    </source>
</evidence>
<organism evidence="2 3">
    <name type="scientific">Pantoea rodasii</name>
    <dbReference type="NCBI Taxonomy" id="1076549"/>
    <lineage>
        <taxon>Bacteria</taxon>
        <taxon>Pseudomonadati</taxon>
        <taxon>Pseudomonadota</taxon>
        <taxon>Gammaproteobacteria</taxon>
        <taxon>Enterobacterales</taxon>
        <taxon>Erwiniaceae</taxon>
        <taxon>Pantoea</taxon>
    </lineage>
</organism>
<feature type="chain" id="PRO_5015000247" description="SH3 domain-containing protein" evidence="1">
    <location>
        <begin position="22"/>
        <end position="167"/>
    </location>
</feature>
<reference evidence="2 3" key="1">
    <citation type="submission" date="2017-11" db="EMBL/GenBank/DDBJ databases">
        <title>The genome sequence of Pantoea rodasii DSM 26611.</title>
        <authorList>
            <person name="Gao J."/>
            <person name="Mao X."/>
            <person name="Sun J."/>
        </authorList>
    </citation>
    <scope>NUCLEOTIDE SEQUENCE [LARGE SCALE GENOMIC DNA]</scope>
    <source>
        <strain evidence="2 3">DSM 26611</strain>
    </source>
</reference>
<name>A0A2M9WIU8_9GAMM</name>
<evidence type="ECO:0000313" key="2">
    <source>
        <dbReference type="EMBL" id="PJZ07481.1"/>
    </source>
</evidence>
<evidence type="ECO:0008006" key="4">
    <source>
        <dbReference type="Google" id="ProtNLM"/>
    </source>
</evidence>
<dbReference type="EMBL" id="PIQI01000003">
    <property type="protein sequence ID" value="PJZ07481.1"/>
    <property type="molecule type" value="Genomic_DNA"/>
</dbReference>
<dbReference type="AlphaFoldDB" id="A0A2M9WIU8"/>
<dbReference type="STRING" id="1076549.HA45_11010"/>
<accession>A0A2M9WIU8</accession>
<protein>
    <recommendedName>
        <fullName evidence="4">SH3 domain-containing protein</fullName>
    </recommendedName>
</protein>
<feature type="signal peptide" evidence="1">
    <location>
        <begin position="1"/>
        <end position="21"/>
    </location>
</feature>
<gene>
    <name evidence="2" type="ORF">PRCB_02145</name>
</gene>
<comment type="caution">
    <text evidence="2">The sequence shown here is derived from an EMBL/GenBank/DDBJ whole genome shotgun (WGS) entry which is preliminary data.</text>
</comment>
<dbReference type="PROSITE" id="PS51257">
    <property type="entry name" value="PROKAR_LIPOPROTEIN"/>
    <property type="match status" value="1"/>
</dbReference>
<dbReference type="RefSeq" id="WP_100700106.1">
    <property type="nucleotide sequence ID" value="NZ_MLFP01000006.1"/>
</dbReference>
<proteinExistence type="predicted"/>
<sequence length="167" mass="17978">MTKQHNKLPFLATLFATALLAGCKAPAPIVTADTLETSTVNEVALVHMHIIQAPQQFTPVNAAYRTLYPASLMNRPDFSGLRMETLDAGATLQVLGEVENSWLAVSTQDNGQLSGYIPYRAAVTADRYSATVKAQAARPRRAQQQCIGVGSGDQACRKGSSSTWIIQ</sequence>
<dbReference type="OrthoDB" id="6546251at2"/>
<keyword evidence="3" id="KW-1185">Reference proteome</keyword>
<dbReference type="Proteomes" id="UP000232062">
    <property type="component" value="Unassembled WGS sequence"/>
</dbReference>
<evidence type="ECO:0000313" key="3">
    <source>
        <dbReference type="Proteomes" id="UP000232062"/>
    </source>
</evidence>